<keyword evidence="1" id="KW-1133">Transmembrane helix</keyword>
<geneLocation type="plastid" evidence="2"/>
<reference evidence="2" key="2">
    <citation type="submission" date="2019-04" db="EMBL/GenBank/DDBJ databases">
        <authorList>
            <person name="Pasella M."/>
        </authorList>
    </citation>
    <scope>NUCLEOTIDE SEQUENCE</scope>
    <source>
        <strain evidence="2">PD2939_2</strain>
    </source>
</reference>
<protein>
    <submittedName>
        <fullName evidence="2">Thiol:disulfide interchange protein</fullName>
    </submittedName>
</protein>
<gene>
    <name evidence="2" type="primary">dsbD</name>
</gene>
<reference evidence="2" key="1">
    <citation type="journal article" date="2019" name="Mol. Phylogenet. Evol.">
        <title>Morphological evolution and classification of the red algal order Ceramiales inferred using plastid phylogenomics.</title>
        <authorList>
            <person name="Diaz-Tapia P."/>
            <person name="Pasella M.M."/>
            <person name="Verbruggen H."/>
            <person name="Maggs C.A."/>
        </authorList>
    </citation>
    <scope>NUCLEOTIDE SEQUENCE</scope>
    <source>
        <strain evidence="2">PD2939_2</strain>
    </source>
</reference>
<accession>A0A4D6WNQ3</accession>
<name>A0A4D6WNQ3_9FLOR</name>
<evidence type="ECO:0000313" key="2">
    <source>
        <dbReference type="EMBL" id="QCI05289.1"/>
    </source>
</evidence>
<dbReference type="AlphaFoldDB" id="A0A4D6WNQ3"/>
<feature type="transmembrane region" description="Helical" evidence="1">
    <location>
        <begin position="105"/>
        <end position="125"/>
    </location>
</feature>
<keyword evidence="1" id="KW-0472">Membrane</keyword>
<keyword evidence="1" id="KW-0812">Transmembrane</keyword>
<evidence type="ECO:0000256" key="1">
    <source>
        <dbReference type="SAM" id="Phobius"/>
    </source>
</evidence>
<sequence length="126" mass="14910">MNLYDIYEVYFYILQQNLYRLLILNISQFNIYVCILMFLFGLITSLSPCFLSIMPLSIAYMNSSKYSKKNNLLFTLGIANTIFFFSLIINFINIKYFSHIYKVPIFSSIILLIISLNLLQIFNFYV</sequence>
<keyword evidence="2" id="KW-0934">Plastid</keyword>
<proteinExistence type="predicted"/>
<feature type="transmembrane region" description="Helical" evidence="1">
    <location>
        <begin position="72"/>
        <end position="93"/>
    </location>
</feature>
<organism evidence="2">
    <name type="scientific">Compsothamnion thuioides</name>
    <dbReference type="NCBI Taxonomy" id="3097386"/>
    <lineage>
        <taxon>Eukaryota</taxon>
        <taxon>Rhodophyta</taxon>
        <taxon>Florideophyceae</taxon>
        <taxon>Rhodymeniophycidae</taxon>
        <taxon>Ceramiales</taxon>
        <taxon>Ceramiaceae</taxon>
        <taxon>Compsothamnion</taxon>
    </lineage>
</organism>
<dbReference type="EMBL" id="MK814621">
    <property type="protein sequence ID" value="QCI05289.1"/>
    <property type="molecule type" value="Genomic_DNA"/>
</dbReference>
<feature type="transmembrane region" description="Helical" evidence="1">
    <location>
        <begin position="29"/>
        <end position="51"/>
    </location>
</feature>